<evidence type="ECO:0000256" key="1">
    <source>
        <dbReference type="SAM" id="Phobius"/>
    </source>
</evidence>
<keyword evidence="1" id="KW-0472">Membrane</keyword>
<sequence length="380" mass="42041">MREADITRHPLSPHHVTVGTEDPGVQRGWSLLHVHLNRGTRIWIDESTRRAATGPLPTAPLLLVDDEPVAVGEGEAWIRLPVGRHRVSLQSGFFAGWWTVDARDGETVELTTKPGAMDQDTLDDLPLKPKKYEVHMGFFSLTVAAAVFGLMTFAVTLVAVAVPAFLVLQLFSPETWESIYPSTTARVLLALPTAAMVVWAYWDHYSGRAAARREDAAQNALAEQRLPSAQTAYEVPFAATSAPGGADSGILLDLRWDVLNKNTSEGNLIETPWVRSLTVGIDGVSVPATWGRWWIPLHRGEHRIDLSLPKRHSASGVSDPRKTWSKTVDVEEDAITRVRLAPRMRREEHGGLEHMAVERFDEDVRTYGADGRLDSFASLL</sequence>
<feature type="transmembrane region" description="Helical" evidence="1">
    <location>
        <begin position="183"/>
        <end position="202"/>
    </location>
</feature>
<keyword evidence="1" id="KW-0812">Transmembrane</keyword>
<feature type="transmembrane region" description="Helical" evidence="1">
    <location>
        <begin position="138"/>
        <end position="171"/>
    </location>
</feature>
<evidence type="ECO:0000313" key="2">
    <source>
        <dbReference type="EMBL" id="MFC4334431.1"/>
    </source>
</evidence>
<dbReference type="RefSeq" id="WP_380618191.1">
    <property type="nucleotide sequence ID" value="NZ_JBHSDK010000005.1"/>
</dbReference>
<gene>
    <name evidence="2" type="ORF">ACFPET_04370</name>
</gene>
<proteinExistence type="predicted"/>
<evidence type="ECO:0000313" key="3">
    <source>
        <dbReference type="Proteomes" id="UP001595823"/>
    </source>
</evidence>
<protein>
    <recommendedName>
        <fullName evidence="4">PEGA domain-containing protein</fullName>
    </recommendedName>
</protein>
<organism evidence="2 3">
    <name type="scientific">Salininema proteolyticum</name>
    <dbReference type="NCBI Taxonomy" id="1607685"/>
    <lineage>
        <taxon>Bacteria</taxon>
        <taxon>Bacillati</taxon>
        <taxon>Actinomycetota</taxon>
        <taxon>Actinomycetes</taxon>
        <taxon>Glycomycetales</taxon>
        <taxon>Glycomycetaceae</taxon>
        <taxon>Salininema</taxon>
    </lineage>
</organism>
<reference evidence="3" key="1">
    <citation type="journal article" date="2019" name="Int. J. Syst. Evol. Microbiol.">
        <title>The Global Catalogue of Microorganisms (GCM) 10K type strain sequencing project: providing services to taxonomists for standard genome sequencing and annotation.</title>
        <authorList>
            <consortium name="The Broad Institute Genomics Platform"/>
            <consortium name="The Broad Institute Genome Sequencing Center for Infectious Disease"/>
            <person name="Wu L."/>
            <person name="Ma J."/>
        </authorList>
    </citation>
    <scope>NUCLEOTIDE SEQUENCE [LARGE SCALE GENOMIC DNA]</scope>
    <source>
        <strain evidence="3">IBRC-M 10908</strain>
    </source>
</reference>
<evidence type="ECO:0008006" key="4">
    <source>
        <dbReference type="Google" id="ProtNLM"/>
    </source>
</evidence>
<dbReference type="Proteomes" id="UP001595823">
    <property type="component" value="Unassembled WGS sequence"/>
</dbReference>
<keyword evidence="1" id="KW-1133">Transmembrane helix</keyword>
<keyword evidence="3" id="KW-1185">Reference proteome</keyword>
<dbReference type="EMBL" id="JBHSDK010000005">
    <property type="protein sequence ID" value="MFC4334431.1"/>
    <property type="molecule type" value="Genomic_DNA"/>
</dbReference>
<name>A0ABV8TV35_9ACTN</name>
<accession>A0ABV8TV35</accession>
<comment type="caution">
    <text evidence="2">The sequence shown here is derived from an EMBL/GenBank/DDBJ whole genome shotgun (WGS) entry which is preliminary data.</text>
</comment>